<organism evidence="1 2">
    <name type="scientific">Lindgomyces ingoldianus</name>
    <dbReference type="NCBI Taxonomy" id="673940"/>
    <lineage>
        <taxon>Eukaryota</taxon>
        <taxon>Fungi</taxon>
        <taxon>Dikarya</taxon>
        <taxon>Ascomycota</taxon>
        <taxon>Pezizomycotina</taxon>
        <taxon>Dothideomycetes</taxon>
        <taxon>Pleosporomycetidae</taxon>
        <taxon>Pleosporales</taxon>
        <taxon>Lindgomycetaceae</taxon>
        <taxon>Lindgomyces</taxon>
    </lineage>
</organism>
<name>A0ACB6QDH1_9PLEO</name>
<comment type="caution">
    <text evidence="1">The sequence shown here is derived from an EMBL/GenBank/DDBJ whole genome shotgun (WGS) entry which is preliminary data.</text>
</comment>
<gene>
    <name evidence="1" type="ORF">BDR25DRAFT_296184</name>
</gene>
<dbReference type="EMBL" id="MU003533">
    <property type="protein sequence ID" value="KAF2464964.1"/>
    <property type="molecule type" value="Genomic_DNA"/>
</dbReference>
<proteinExistence type="predicted"/>
<protein>
    <submittedName>
        <fullName evidence="1">Uncharacterized protein</fullName>
    </submittedName>
</protein>
<accession>A0ACB6QDH1</accession>
<sequence>MDLPLHIKKQIYSHLLLVPGLVFMRQYSTPILHHPTPFCNINERRLEPGVAYTLTRVTAGGTTSRFWRHYLTNVAIVRTNRQVYEEARPILYGENMFEMTNLTNETSPPAQFGMHLFPWGCNVLIRKLCFRAHAIYPFAWLLNSGHIGILPIYRELESVTLIVELEAVTRGLGKALVRMDREKWVPYVQRIYKVLAMDIFGCTSVIKSIPIWIDLRVIFDGEPFIEGLTMENERGLGIRKIEIKRAVSEAFELFKRGGF</sequence>
<dbReference type="Proteomes" id="UP000799755">
    <property type="component" value="Unassembled WGS sequence"/>
</dbReference>
<keyword evidence="2" id="KW-1185">Reference proteome</keyword>
<reference evidence="1" key="1">
    <citation type="journal article" date="2020" name="Stud. Mycol.">
        <title>101 Dothideomycetes genomes: a test case for predicting lifestyles and emergence of pathogens.</title>
        <authorList>
            <person name="Haridas S."/>
            <person name="Albert R."/>
            <person name="Binder M."/>
            <person name="Bloem J."/>
            <person name="Labutti K."/>
            <person name="Salamov A."/>
            <person name="Andreopoulos B."/>
            <person name="Baker S."/>
            <person name="Barry K."/>
            <person name="Bills G."/>
            <person name="Bluhm B."/>
            <person name="Cannon C."/>
            <person name="Castanera R."/>
            <person name="Culley D."/>
            <person name="Daum C."/>
            <person name="Ezra D."/>
            <person name="Gonzalez J."/>
            <person name="Henrissat B."/>
            <person name="Kuo A."/>
            <person name="Liang C."/>
            <person name="Lipzen A."/>
            <person name="Lutzoni F."/>
            <person name="Magnuson J."/>
            <person name="Mondo S."/>
            <person name="Nolan M."/>
            <person name="Ohm R."/>
            <person name="Pangilinan J."/>
            <person name="Park H.-J."/>
            <person name="Ramirez L."/>
            <person name="Alfaro M."/>
            <person name="Sun H."/>
            <person name="Tritt A."/>
            <person name="Yoshinaga Y."/>
            <person name="Zwiers L.-H."/>
            <person name="Turgeon B."/>
            <person name="Goodwin S."/>
            <person name="Spatafora J."/>
            <person name="Crous P."/>
            <person name="Grigoriev I."/>
        </authorList>
    </citation>
    <scope>NUCLEOTIDE SEQUENCE</scope>
    <source>
        <strain evidence="1">ATCC 200398</strain>
    </source>
</reference>
<evidence type="ECO:0000313" key="2">
    <source>
        <dbReference type="Proteomes" id="UP000799755"/>
    </source>
</evidence>
<evidence type="ECO:0000313" key="1">
    <source>
        <dbReference type="EMBL" id="KAF2464964.1"/>
    </source>
</evidence>